<keyword evidence="5" id="KW-0539">Nucleus</keyword>
<name>A0A8X7NK56_CANPA</name>
<feature type="compositionally biased region" description="Acidic residues" evidence="8">
    <location>
        <begin position="430"/>
        <end position="457"/>
    </location>
</feature>
<dbReference type="PANTHER" id="PTHR19924:SF31">
    <property type="entry name" value="WD REPEAT-CONTAINING PROTEIN JIP5"/>
    <property type="match status" value="1"/>
</dbReference>
<gene>
    <name evidence="9" type="ORF">FOB60_002883</name>
</gene>
<dbReference type="EMBL" id="JABWAB010000004">
    <property type="protein sequence ID" value="KAF6052627.1"/>
    <property type="molecule type" value="Genomic_DNA"/>
</dbReference>
<feature type="region of interest" description="Disordered" evidence="8">
    <location>
        <begin position="403"/>
        <end position="550"/>
    </location>
</feature>
<dbReference type="InterPro" id="IPR036322">
    <property type="entry name" value="WD40_repeat_dom_sf"/>
</dbReference>
<evidence type="ECO:0000256" key="4">
    <source>
        <dbReference type="ARBA" id="ARBA00022737"/>
    </source>
</evidence>
<evidence type="ECO:0000256" key="5">
    <source>
        <dbReference type="ARBA" id="ARBA00023242"/>
    </source>
</evidence>
<keyword evidence="4" id="KW-0677">Repeat</keyword>
<evidence type="ECO:0000256" key="2">
    <source>
        <dbReference type="ARBA" id="ARBA00007625"/>
    </source>
</evidence>
<comment type="caution">
    <text evidence="9">The sequence shown here is derived from an EMBL/GenBank/DDBJ whole genome shotgun (WGS) entry which is preliminary data.</text>
</comment>
<dbReference type="PANTHER" id="PTHR19924">
    <property type="entry name" value="UTP15 U3 SMALL NUCLEOLAR RNA-ASSOCIATED PROTEIN 15 FAMILY MEMBER"/>
    <property type="match status" value="1"/>
</dbReference>
<sequence>MGKKKSNAASAAPLMESSVAPIVEIYYQDPLFTMAAHPTRPIIISGLGTGYLYCNTYDVAELEEYSEKRRQEVIEIDKRAYAAGTIPHITTSVSQSKTHWWKYIGYKDIHNTGSYIKNNWQTKRHKGSCRHAIFDPRSNSSGEFVYSCGTDNIIKKAATESGKVVGKVDVTSDYTDPKDKLTKLCHSTTHPFLLSGTEDGHVLVYDSSNLSSNKLKFKVNQVHDDAINQILTMPQSPYHYLTLGSTTLSHIDIRKGIITQSDDQEDELLAMSYTTDELSEGKGDTVLVGHGEGLVTIWKNSKNKLMDQLSRIKINKQASIDAIIPTMNNDSEEMAQSVWCGDSDGLLHRINYKRGKIVETRVHSASWKSDLDEVGILDIDYEYRLISAGMERLKIWSNKEVDDVEDEGNEDESGDHDSDDDPGASASDIASEETSDSDLGSEDDAQEEENSDDDEVEEMKSQSEDEDNTQVEDVPPAYKRKRRDFTETITKPKSKRIDINKLTKSGNDENDAPPEEPQSKKQKKKDGRLTAKQLRNMQTREHGIKKFEDL</sequence>
<keyword evidence="3" id="KW-0853">WD repeat</keyword>
<dbReference type="SUPFAM" id="SSF50978">
    <property type="entry name" value="WD40 repeat-like"/>
    <property type="match status" value="1"/>
</dbReference>
<organism evidence="9 10">
    <name type="scientific">Candida parapsilosis</name>
    <name type="common">Yeast</name>
    <dbReference type="NCBI Taxonomy" id="5480"/>
    <lineage>
        <taxon>Eukaryota</taxon>
        <taxon>Fungi</taxon>
        <taxon>Dikarya</taxon>
        <taxon>Ascomycota</taxon>
        <taxon>Saccharomycotina</taxon>
        <taxon>Pichiomycetes</taxon>
        <taxon>Debaryomycetaceae</taxon>
        <taxon>Candida/Lodderomyces clade</taxon>
        <taxon>Candida</taxon>
    </lineage>
</organism>
<evidence type="ECO:0000313" key="9">
    <source>
        <dbReference type="EMBL" id="KAF6052627.1"/>
    </source>
</evidence>
<evidence type="ECO:0000313" key="10">
    <source>
        <dbReference type="Proteomes" id="UP000590412"/>
    </source>
</evidence>
<evidence type="ECO:0000256" key="1">
    <source>
        <dbReference type="ARBA" id="ARBA00004604"/>
    </source>
</evidence>
<dbReference type="AlphaFoldDB" id="A0A8X7NK56"/>
<dbReference type="GO" id="GO:0005730">
    <property type="term" value="C:nucleolus"/>
    <property type="evidence" value="ECO:0007669"/>
    <property type="project" value="UniProtKB-SubCell"/>
</dbReference>
<dbReference type="GO" id="GO:0045943">
    <property type="term" value="P:positive regulation of transcription by RNA polymerase I"/>
    <property type="evidence" value="ECO:0007669"/>
    <property type="project" value="TreeGrafter"/>
</dbReference>
<evidence type="ECO:0000256" key="7">
    <source>
        <dbReference type="ARBA" id="ARBA00039514"/>
    </source>
</evidence>
<evidence type="ECO:0000256" key="6">
    <source>
        <dbReference type="ARBA" id="ARBA00039238"/>
    </source>
</evidence>
<proteinExistence type="inferred from homology"/>
<evidence type="ECO:0000256" key="3">
    <source>
        <dbReference type="ARBA" id="ARBA00022574"/>
    </source>
</evidence>
<protein>
    <recommendedName>
        <fullName evidence="6">WD repeat-containing protein JIP5</fullName>
    </recommendedName>
    <alternativeName>
        <fullName evidence="7">WD repeat-containing protein jip5</fullName>
    </alternativeName>
</protein>
<comment type="similarity">
    <text evidence="2">Belongs to the WD repeat WDR55 family.</text>
</comment>
<accession>A0A8X7NK56</accession>
<comment type="subcellular location">
    <subcellularLocation>
        <location evidence="1">Nucleus</location>
        <location evidence="1">Nucleolus</location>
    </subcellularLocation>
</comment>
<dbReference type="GO" id="GO:0006364">
    <property type="term" value="P:rRNA processing"/>
    <property type="evidence" value="ECO:0007669"/>
    <property type="project" value="TreeGrafter"/>
</dbReference>
<feature type="compositionally biased region" description="Basic and acidic residues" evidence="8">
    <location>
        <begin position="538"/>
        <end position="550"/>
    </location>
</feature>
<dbReference type="OrthoDB" id="2288928at2759"/>
<evidence type="ECO:0000256" key="8">
    <source>
        <dbReference type="SAM" id="MobiDB-lite"/>
    </source>
</evidence>
<dbReference type="Proteomes" id="UP000590412">
    <property type="component" value="Unassembled WGS sequence"/>
</dbReference>
<reference evidence="9" key="1">
    <citation type="submission" date="2020-03" db="EMBL/GenBank/DDBJ databases">
        <title>FDA dAtabase for Regulatory Grade micrObial Sequences (FDA-ARGOS): Supporting development and validation of Infectious Disease Dx tests.</title>
        <authorList>
            <person name="Campos J."/>
            <person name="Goldberg B."/>
            <person name="Tallon L."/>
            <person name="Sadzewicz L."/>
            <person name="Vavikolanu K."/>
            <person name="Mehta A."/>
            <person name="Aluvathingal J."/>
            <person name="Nadendla S."/>
            <person name="Nandy P."/>
            <person name="Geyer C."/>
            <person name="Yan Y."/>
            <person name="Sichtig H."/>
        </authorList>
    </citation>
    <scope>NUCLEOTIDE SEQUENCE [LARGE SCALE GENOMIC DNA]</scope>
    <source>
        <strain evidence="9">FDAARGOS_652</strain>
    </source>
</reference>
<feature type="compositionally biased region" description="Acidic residues" evidence="8">
    <location>
        <begin position="403"/>
        <end position="422"/>
    </location>
</feature>
<dbReference type="InterPro" id="IPR015943">
    <property type="entry name" value="WD40/YVTN_repeat-like_dom_sf"/>
</dbReference>
<dbReference type="Gene3D" id="2.130.10.10">
    <property type="entry name" value="YVTN repeat-like/Quinoprotein amine dehydrogenase"/>
    <property type="match status" value="1"/>
</dbReference>